<evidence type="ECO:0000256" key="1">
    <source>
        <dbReference type="SAM" id="MobiDB-lite"/>
    </source>
</evidence>
<evidence type="ECO:0008006" key="4">
    <source>
        <dbReference type="Google" id="ProtNLM"/>
    </source>
</evidence>
<organism evidence="2 3">
    <name type="scientific">Nocardia goodfellowii</name>
    <dbReference type="NCBI Taxonomy" id="882446"/>
    <lineage>
        <taxon>Bacteria</taxon>
        <taxon>Bacillati</taxon>
        <taxon>Actinomycetota</taxon>
        <taxon>Actinomycetes</taxon>
        <taxon>Mycobacteriales</taxon>
        <taxon>Nocardiaceae</taxon>
        <taxon>Nocardia</taxon>
    </lineage>
</organism>
<dbReference type="EMBL" id="JAGGMR010000001">
    <property type="protein sequence ID" value="MBP2188125.1"/>
    <property type="molecule type" value="Genomic_DNA"/>
</dbReference>
<dbReference type="RefSeq" id="WP_307869484.1">
    <property type="nucleotide sequence ID" value="NZ_JAGGMR010000001.1"/>
</dbReference>
<evidence type="ECO:0000313" key="3">
    <source>
        <dbReference type="Proteomes" id="UP001519325"/>
    </source>
</evidence>
<feature type="region of interest" description="Disordered" evidence="1">
    <location>
        <begin position="44"/>
        <end position="84"/>
    </location>
</feature>
<dbReference type="Proteomes" id="UP001519325">
    <property type="component" value="Unassembled WGS sequence"/>
</dbReference>
<gene>
    <name evidence="2" type="ORF">BJ987_001026</name>
</gene>
<keyword evidence="3" id="KW-1185">Reference proteome</keyword>
<reference evidence="2 3" key="1">
    <citation type="submission" date="2021-03" db="EMBL/GenBank/DDBJ databases">
        <title>Sequencing the genomes of 1000 actinobacteria strains.</title>
        <authorList>
            <person name="Klenk H.-P."/>
        </authorList>
    </citation>
    <scope>NUCLEOTIDE SEQUENCE [LARGE SCALE GENOMIC DNA]</scope>
    <source>
        <strain evidence="2 3">DSM 45516</strain>
    </source>
</reference>
<name>A0ABS4Q8V5_9NOCA</name>
<proteinExistence type="predicted"/>
<sequence>MERARPKSRVCERNTPRGRRALLSGLAVTGAVLLTGCDSVAGIPPEEPGPVATQAQTTPPAAVPAPVTSTLAPPPADAPPVGAVPGVPEAAPAVRRWAADLRSKTLAELQDRCWIIPPKSAQSMYADEATILDTLANPGTVTANTVSWKSDDATVTVERDAVASGYACPRVFPAGAQVGYDDADARHTVRRYLARFVGSPLDPADTEGDYPLVCAPVPATWDPTGSGKPVRAPLFDNSGRLTGIKAFADQQLESERLGGDYIAVTAPVTNAAGVVQTRTFTLVEQPEGYCIGDISG</sequence>
<comment type="caution">
    <text evidence="2">The sequence shown here is derived from an EMBL/GenBank/DDBJ whole genome shotgun (WGS) entry which is preliminary data.</text>
</comment>
<feature type="compositionally biased region" description="Low complexity" evidence="1">
    <location>
        <begin position="49"/>
        <end position="71"/>
    </location>
</feature>
<protein>
    <recommendedName>
        <fullName evidence="4">Sensor domain-containing protein</fullName>
    </recommendedName>
</protein>
<accession>A0ABS4Q8V5</accession>
<evidence type="ECO:0000313" key="2">
    <source>
        <dbReference type="EMBL" id="MBP2188125.1"/>
    </source>
</evidence>